<dbReference type="GO" id="GO:0043874">
    <property type="term" value="F:acireductone synthase activity"/>
    <property type="evidence" value="ECO:0007669"/>
    <property type="project" value="UniProtKB-EC"/>
</dbReference>
<dbReference type="OrthoDB" id="272500at2759"/>
<organism evidence="9 10">
    <name type="scientific">Amylocarpus encephaloides</name>
    <dbReference type="NCBI Taxonomy" id="45428"/>
    <lineage>
        <taxon>Eukaryota</taxon>
        <taxon>Fungi</taxon>
        <taxon>Dikarya</taxon>
        <taxon>Ascomycota</taxon>
        <taxon>Pezizomycotina</taxon>
        <taxon>Leotiomycetes</taxon>
        <taxon>Helotiales</taxon>
        <taxon>Helotiales incertae sedis</taxon>
        <taxon>Amylocarpus</taxon>
    </lineage>
</organism>
<dbReference type="Gene3D" id="1.10.720.60">
    <property type="match status" value="1"/>
</dbReference>
<protein>
    <recommendedName>
        <fullName evidence="8">Enolase-phosphatase E1</fullName>
        <ecNumber evidence="8">3.1.3.77</ecNumber>
    </recommendedName>
    <alternativeName>
        <fullName evidence="8">2,3-diketo-5-methylthio-1-phosphopentane phosphatase</fullName>
    </alternativeName>
</protein>
<dbReference type="EMBL" id="MU251403">
    <property type="protein sequence ID" value="KAG9236604.1"/>
    <property type="molecule type" value="Genomic_DNA"/>
</dbReference>
<comment type="pathway">
    <text evidence="8">Amino-acid biosynthesis; L-methionine biosynthesis via salvage pathway; L-methionine from S-methyl-5-thio-alpha-D-ribose 1-phosphate: step 4/6.</text>
</comment>
<evidence type="ECO:0000256" key="4">
    <source>
        <dbReference type="ARBA" id="ARBA00022801"/>
    </source>
</evidence>
<name>A0A9P7YMW8_9HELO</name>
<accession>A0A9P7YMW8</accession>
<dbReference type="Gene3D" id="3.40.50.1000">
    <property type="entry name" value="HAD superfamily/HAD-like"/>
    <property type="match status" value="1"/>
</dbReference>
<dbReference type="CDD" id="cd01629">
    <property type="entry name" value="HAD_EP"/>
    <property type="match status" value="1"/>
</dbReference>
<dbReference type="InterPro" id="IPR027511">
    <property type="entry name" value="ENOPH1_eukaryotes"/>
</dbReference>
<gene>
    <name evidence="8" type="primary">UTR4</name>
    <name evidence="9" type="ORF">BJ875DRAFT_214998</name>
</gene>
<evidence type="ECO:0000256" key="6">
    <source>
        <dbReference type="ARBA" id="ARBA00023167"/>
    </source>
</evidence>
<feature type="binding site" evidence="8">
    <location>
        <position position="16"/>
    </location>
    <ligand>
        <name>Mg(2+)</name>
        <dbReference type="ChEBI" id="CHEBI:18420"/>
    </ligand>
</feature>
<comment type="similarity">
    <text evidence="8">Belongs to the HAD-like hydrolase superfamily. MasA/MtnC family.</text>
</comment>
<feature type="binding site" evidence="8">
    <location>
        <begin position="130"/>
        <end position="131"/>
    </location>
    <ligand>
        <name>substrate</name>
    </ligand>
</feature>
<dbReference type="InterPro" id="IPR036412">
    <property type="entry name" value="HAD-like_sf"/>
</dbReference>
<keyword evidence="10" id="KW-1185">Reference proteome</keyword>
<keyword evidence="6 8" id="KW-0486">Methionine biosynthesis</keyword>
<evidence type="ECO:0000313" key="10">
    <source>
        <dbReference type="Proteomes" id="UP000824998"/>
    </source>
</evidence>
<dbReference type="InterPro" id="IPR023943">
    <property type="entry name" value="Enolase-ppase_E1"/>
</dbReference>
<evidence type="ECO:0000256" key="3">
    <source>
        <dbReference type="ARBA" id="ARBA00022723"/>
    </source>
</evidence>
<dbReference type="AlphaFoldDB" id="A0A9P7YMW8"/>
<dbReference type="Pfam" id="PF00702">
    <property type="entry name" value="Hydrolase"/>
    <property type="match status" value="1"/>
</dbReference>
<dbReference type="SFLD" id="SFLDG01133">
    <property type="entry name" value="C1.5.4:_Enolase-phosphatase_Li"/>
    <property type="match status" value="1"/>
</dbReference>
<evidence type="ECO:0000256" key="8">
    <source>
        <dbReference type="HAMAP-Rule" id="MF_03117"/>
    </source>
</evidence>
<sequence length="240" mass="26043">MATVHELKDVEVVLLDIEGTVCPISFVKDVLFPYALTVLPSVLQTEWSSPALAPYISAFPPPHNISPAALLAHVQDLMARDLKIPYLKALQGYLWLRGYQSGVLKCPLFPDVAPSLRAWKTQGRKIVIYSSGSVPAQKLLFQYTTEIEGDGDLRGLVSGWYDTVNAGMKSDAGSYRKIAGTVGVREGRVLFLSDNLSEVEAARGAGMRSYVVVREGNAPLSGEEGEGQVCVKSFGEVKLV</sequence>
<dbReference type="HAMAP" id="MF_03117">
    <property type="entry name" value="Salvage_MtnC_euk"/>
    <property type="match status" value="1"/>
</dbReference>
<keyword evidence="7 8" id="KW-0539">Nucleus</keyword>
<evidence type="ECO:0000256" key="1">
    <source>
        <dbReference type="ARBA" id="ARBA00022490"/>
    </source>
</evidence>
<dbReference type="SFLD" id="SFLDG01129">
    <property type="entry name" value="C1.5:_HAD__Beta-PGM__Phosphata"/>
    <property type="match status" value="1"/>
</dbReference>
<dbReference type="NCBIfam" id="TIGR01691">
    <property type="entry name" value="enolase-ppase"/>
    <property type="match status" value="1"/>
</dbReference>
<dbReference type="GO" id="GO:0000287">
    <property type="term" value="F:magnesium ion binding"/>
    <property type="evidence" value="ECO:0007669"/>
    <property type="project" value="UniProtKB-UniRule"/>
</dbReference>
<dbReference type="SUPFAM" id="SSF56784">
    <property type="entry name" value="HAD-like"/>
    <property type="match status" value="1"/>
</dbReference>
<dbReference type="GO" id="GO:0005634">
    <property type="term" value="C:nucleus"/>
    <property type="evidence" value="ECO:0007669"/>
    <property type="project" value="UniProtKB-SubCell"/>
</dbReference>
<comment type="function">
    <text evidence="8">Bifunctional enzyme that catalyzes the enolization of 2,3-diketo-5-methylthiopentyl-1-phosphate (DK-MTP-1-P) into the intermediate 2-hydroxy-3-keto-5-methylthiopentenyl-1-phosphate (HK-MTPenyl-1-P), which is then dephosphorylated to form the acireductone 1,2-dihydroxy-3-keto-5-methylthiopentene (DHK-MTPene).</text>
</comment>
<comment type="subunit">
    <text evidence="8">Monomer.</text>
</comment>
<dbReference type="EC" id="3.1.3.77" evidence="8"/>
<feature type="binding site" evidence="8">
    <location>
        <position position="169"/>
    </location>
    <ligand>
        <name>substrate</name>
    </ligand>
</feature>
<feature type="binding site" evidence="8">
    <location>
        <position position="18"/>
    </location>
    <ligand>
        <name>Mg(2+)</name>
        <dbReference type="ChEBI" id="CHEBI:18420"/>
    </ligand>
</feature>
<dbReference type="InterPro" id="IPR023214">
    <property type="entry name" value="HAD_sf"/>
</dbReference>
<dbReference type="PANTHER" id="PTHR20371:SF1">
    <property type="entry name" value="ENOLASE-PHOSPHATASE E1"/>
    <property type="match status" value="1"/>
</dbReference>
<evidence type="ECO:0000256" key="7">
    <source>
        <dbReference type="ARBA" id="ARBA00023242"/>
    </source>
</evidence>
<dbReference type="FunFam" id="1.10.720.60:FF:000007">
    <property type="entry name" value="Enolase-phosphatase E1"/>
    <property type="match status" value="1"/>
</dbReference>
<comment type="cofactor">
    <cofactor evidence="8">
        <name>Mg(2+)</name>
        <dbReference type="ChEBI" id="CHEBI:18420"/>
    </cofactor>
    <text evidence="8">Binds 1 Mg(2+) ion per subunit.</text>
</comment>
<evidence type="ECO:0000256" key="5">
    <source>
        <dbReference type="ARBA" id="ARBA00022842"/>
    </source>
</evidence>
<dbReference type="Proteomes" id="UP000824998">
    <property type="component" value="Unassembled WGS sequence"/>
</dbReference>
<dbReference type="GO" id="GO:0005737">
    <property type="term" value="C:cytoplasm"/>
    <property type="evidence" value="ECO:0007669"/>
    <property type="project" value="UniProtKB-SubCell"/>
</dbReference>
<keyword evidence="3 8" id="KW-0479">Metal-binding</keyword>
<keyword evidence="1 8" id="KW-0963">Cytoplasm</keyword>
<dbReference type="GO" id="GO:0019509">
    <property type="term" value="P:L-methionine salvage from methylthioadenosine"/>
    <property type="evidence" value="ECO:0007669"/>
    <property type="project" value="UniProtKB-UniRule"/>
</dbReference>
<evidence type="ECO:0000256" key="2">
    <source>
        <dbReference type="ARBA" id="ARBA00022605"/>
    </source>
</evidence>
<proteinExistence type="inferred from homology"/>
<dbReference type="SFLD" id="SFLDS00003">
    <property type="entry name" value="Haloacid_Dehalogenase"/>
    <property type="match status" value="1"/>
</dbReference>
<comment type="caution">
    <text evidence="9">The sequence shown here is derived from an EMBL/GenBank/DDBJ whole genome shotgun (WGS) entry which is preliminary data.</text>
</comment>
<comment type="pathway">
    <text evidence="8">Amino-acid biosynthesis; L-methionine biosynthesis via salvage pathway; L-methionine from S-methyl-5-thio-alpha-D-ribose 1-phosphate: step 3/6.</text>
</comment>
<comment type="subcellular location">
    <subcellularLocation>
        <location evidence="8">Cytoplasm</location>
    </subcellularLocation>
    <subcellularLocation>
        <location evidence="8">Nucleus</location>
    </subcellularLocation>
</comment>
<keyword evidence="5 8" id="KW-0460">Magnesium</keyword>
<comment type="catalytic activity">
    <reaction evidence="8">
        <text>5-methylsulfanyl-2,3-dioxopentyl phosphate + H2O = 1,2-dihydroxy-5-(methylsulfanyl)pent-1-en-3-one + phosphate</text>
        <dbReference type="Rhea" id="RHEA:21700"/>
        <dbReference type="ChEBI" id="CHEBI:15377"/>
        <dbReference type="ChEBI" id="CHEBI:43474"/>
        <dbReference type="ChEBI" id="CHEBI:49252"/>
        <dbReference type="ChEBI" id="CHEBI:58828"/>
        <dbReference type="EC" id="3.1.3.77"/>
    </reaction>
</comment>
<reference evidence="9" key="1">
    <citation type="journal article" date="2021" name="IMA Fungus">
        <title>Genomic characterization of three marine fungi, including Emericellopsis atlantica sp. nov. with signatures of a generalist lifestyle and marine biomass degradation.</title>
        <authorList>
            <person name="Hagestad O.C."/>
            <person name="Hou L."/>
            <person name="Andersen J.H."/>
            <person name="Hansen E.H."/>
            <person name="Altermark B."/>
            <person name="Li C."/>
            <person name="Kuhnert E."/>
            <person name="Cox R.J."/>
            <person name="Crous P.W."/>
            <person name="Spatafora J.W."/>
            <person name="Lail K."/>
            <person name="Amirebrahimi M."/>
            <person name="Lipzen A."/>
            <person name="Pangilinan J."/>
            <person name="Andreopoulos W."/>
            <person name="Hayes R.D."/>
            <person name="Ng V."/>
            <person name="Grigoriev I.V."/>
            <person name="Jackson S.A."/>
            <person name="Sutton T.D.S."/>
            <person name="Dobson A.D.W."/>
            <person name="Rama T."/>
        </authorList>
    </citation>
    <scope>NUCLEOTIDE SEQUENCE</scope>
    <source>
        <strain evidence="9">TRa018bII</strain>
    </source>
</reference>
<keyword evidence="2 8" id="KW-0028">Amino-acid biosynthesis</keyword>
<dbReference type="PANTHER" id="PTHR20371">
    <property type="entry name" value="ENOLASE-PHOSPHATASE E1"/>
    <property type="match status" value="1"/>
</dbReference>
<evidence type="ECO:0000313" key="9">
    <source>
        <dbReference type="EMBL" id="KAG9236604.1"/>
    </source>
</evidence>
<keyword evidence="4 8" id="KW-0378">Hydrolase</keyword>
<feature type="binding site" evidence="8">
    <location>
        <position position="194"/>
    </location>
    <ligand>
        <name>Mg(2+)</name>
        <dbReference type="ChEBI" id="CHEBI:18420"/>
    </ligand>
</feature>